<comment type="caution">
    <text evidence="1">The sequence shown here is derived from an EMBL/GenBank/DDBJ whole genome shotgun (WGS) entry which is preliminary data.</text>
</comment>
<dbReference type="Gene3D" id="3.30.460.10">
    <property type="entry name" value="Beta Polymerase, domain 2"/>
    <property type="match status" value="1"/>
</dbReference>
<reference evidence="1" key="1">
    <citation type="journal article" date="2015" name="Nature">
        <title>Complex archaea that bridge the gap between prokaryotes and eukaryotes.</title>
        <authorList>
            <person name="Spang A."/>
            <person name="Saw J.H."/>
            <person name="Jorgensen S.L."/>
            <person name="Zaremba-Niedzwiedzka K."/>
            <person name="Martijn J."/>
            <person name="Lind A.E."/>
            <person name="van Eijk R."/>
            <person name="Schleper C."/>
            <person name="Guy L."/>
            <person name="Ettema T.J."/>
        </authorList>
    </citation>
    <scope>NUCLEOTIDE SEQUENCE</scope>
</reference>
<evidence type="ECO:0008006" key="2">
    <source>
        <dbReference type="Google" id="ProtNLM"/>
    </source>
</evidence>
<name>A0A0F9FBU5_9ZZZZ</name>
<organism evidence="1">
    <name type="scientific">marine sediment metagenome</name>
    <dbReference type="NCBI Taxonomy" id="412755"/>
    <lineage>
        <taxon>unclassified sequences</taxon>
        <taxon>metagenomes</taxon>
        <taxon>ecological metagenomes</taxon>
    </lineage>
</organism>
<evidence type="ECO:0000313" key="1">
    <source>
        <dbReference type="EMBL" id="KKL83698.1"/>
    </source>
</evidence>
<accession>A0A0F9FBU5</accession>
<protein>
    <recommendedName>
        <fullName evidence="2">Polymerase nucleotidyl transferase domain-containing protein</fullName>
    </recommendedName>
</protein>
<sequence>MDKATQVYKKINHIPTGRAISMLTHEFMNRKPIKGLGITYTKERIPFEKVGGILDAKRDKMAPAIWSKNGKRLKPNIKKHIMTTILSYTPKKAIKQVVLIGSLTGLQYKDDSDLDVNVVVDPPELVKELWEIRRSKNEKIIPGTSHKFNVFLVGFEEEVPIYQDSHFGVYDVVNDGWIVDPPPPSSYRKPKDKFWAELVTARMHANEFIRKVDNFERSKREVKKLKKSDRMCVPWKLPTAQERVVKDLKELMTFLNELNMGRKFAYRWGWGIPRVGYRNILYKFVHKWLPKKYQAILEELEELKQKSNEENASNSGNK</sequence>
<dbReference type="SUPFAM" id="SSF81301">
    <property type="entry name" value="Nucleotidyltransferase"/>
    <property type="match status" value="1"/>
</dbReference>
<gene>
    <name evidence="1" type="ORF">LCGC14_1972130</name>
</gene>
<dbReference type="EMBL" id="LAZR01021909">
    <property type="protein sequence ID" value="KKL83698.1"/>
    <property type="molecule type" value="Genomic_DNA"/>
</dbReference>
<dbReference type="InterPro" id="IPR043519">
    <property type="entry name" value="NT_sf"/>
</dbReference>
<proteinExistence type="predicted"/>
<dbReference type="AlphaFoldDB" id="A0A0F9FBU5"/>